<gene>
    <name evidence="3" type="ORF">MUK42_19658</name>
</gene>
<dbReference type="PROSITE" id="PS51375">
    <property type="entry name" value="PPR"/>
    <property type="match status" value="4"/>
</dbReference>
<dbReference type="InterPro" id="IPR002885">
    <property type="entry name" value="PPR_rpt"/>
</dbReference>
<protein>
    <submittedName>
        <fullName evidence="3">PPR repeat</fullName>
    </submittedName>
</protein>
<feature type="repeat" description="PPR" evidence="2">
    <location>
        <begin position="273"/>
        <end position="307"/>
    </location>
</feature>
<reference evidence="3" key="1">
    <citation type="submission" date="2022-05" db="EMBL/GenBank/DDBJ databases">
        <title>The Musa troglodytarum L. genome provides insights into the mechanism of non-climacteric behaviour and enrichment of carotenoids.</title>
        <authorList>
            <person name="Wang J."/>
        </authorList>
    </citation>
    <scope>NUCLEOTIDE SEQUENCE</scope>
    <source>
        <tissue evidence="3">Leaf</tissue>
    </source>
</reference>
<dbReference type="PANTHER" id="PTHR47926:SF344">
    <property type="entry name" value="OS07G0636900 PROTEIN"/>
    <property type="match status" value="1"/>
</dbReference>
<dbReference type="Pfam" id="PF13041">
    <property type="entry name" value="PPR_2"/>
    <property type="match status" value="2"/>
</dbReference>
<evidence type="ECO:0000256" key="1">
    <source>
        <dbReference type="ARBA" id="ARBA00022737"/>
    </source>
</evidence>
<dbReference type="AlphaFoldDB" id="A0A9E7FSR3"/>
<dbReference type="NCBIfam" id="TIGR00756">
    <property type="entry name" value="PPR"/>
    <property type="match status" value="5"/>
</dbReference>
<accession>A0A9E7FSR3</accession>
<dbReference type="FunFam" id="1.25.40.10:FF:000344">
    <property type="entry name" value="Pentatricopeptide repeat-containing protein"/>
    <property type="match status" value="1"/>
</dbReference>
<dbReference type="FunFam" id="1.25.40.10:FF:000878">
    <property type="entry name" value="Pentatricopeptide repeat-containing protein"/>
    <property type="match status" value="1"/>
</dbReference>
<dbReference type="OrthoDB" id="185373at2759"/>
<evidence type="ECO:0000256" key="2">
    <source>
        <dbReference type="PROSITE-ProRule" id="PRU00708"/>
    </source>
</evidence>
<dbReference type="InterPro" id="IPR046848">
    <property type="entry name" value="E_motif"/>
</dbReference>
<dbReference type="Gene3D" id="1.25.40.10">
    <property type="entry name" value="Tetratricopeptide repeat domain"/>
    <property type="match status" value="3"/>
</dbReference>
<keyword evidence="1" id="KW-0677">Repeat</keyword>
<feature type="repeat" description="PPR" evidence="2">
    <location>
        <begin position="172"/>
        <end position="206"/>
    </location>
</feature>
<name>A0A9E7FSR3_9LILI</name>
<dbReference type="Pfam" id="PF01535">
    <property type="entry name" value="PPR"/>
    <property type="match status" value="2"/>
</dbReference>
<feature type="repeat" description="PPR" evidence="2">
    <location>
        <begin position="71"/>
        <end position="105"/>
    </location>
</feature>
<evidence type="ECO:0000313" key="4">
    <source>
        <dbReference type="Proteomes" id="UP001055439"/>
    </source>
</evidence>
<organism evidence="3 4">
    <name type="scientific">Musa troglodytarum</name>
    <name type="common">fe'i banana</name>
    <dbReference type="NCBI Taxonomy" id="320322"/>
    <lineage>
        <taxon>Eukaryota</taxon>
        <taxon>Viridiplantae</taxon>
        <taxon>Streptophyta</taxon>
        <taxon>Embryophyta</taxon>
        <taxon>Tracheophyta</taxon>
        <taxon>Spermatophyta</taxon>
        <taxon>Magnoliopsida</taxon>
        <taxon>Liliopsida</taxon>
        <taxon>Zingiberales</taxon>
        <taxon>Musaceae</taxon>
        <taxon>Musa</taxon>
    </lineage>
</organism>
<dbReference type="InterPro" id="IPR046960">
    <property type="entry name" value="PPR_At4g14850-like_plant"/>
</dbReference>
<dbReference type="Proteomes" id="UP001055439">
    <property type="component" value="Chromosome 5"/>
</dbReference>
<dbReference type="PANTHER" id="PTHR47926">
    <property type="entry name" value="PENTATRICOPEPTIDE REPEAT-CONTAINING PROTEIN"/>
    <property type="match status" value="1"/>
</dbReference>
<dbReference type="GO" id="GO:0009451">
    <property type="term" value="P:RNA modification"/>
    <property type="evidence" value="ECO:0007669"/>
    <property type="project" value="InterPro"/>
</dbReference>
<dbReference type="Pfam" id="PF20431">
    <property type="entry name" value="E_motif"/>
    <property type="match status" value="1"/>
</dbReference>
<dbReference type="GO" id="GO:0003723">
    <property type="term" value="F:RNA binding"/>
    <property type="evidence" value="ECO:0007669"/>
    <property type="project" value="InterPro"/>
</dbReference>
<dbReference type="EMBL" id="CP097507">
    <property type="protein sequence ID" value="URE01541.1"/>
    <property type="molecule type" value="Genomic_DNA"/>
</dbReference>
<dbReference type="InterPro" id="IPR011990">
    <property type="entry name" value="TPR-like_helical_dom_sf"/>
</dbReference>
<proteinExistence type="predicted"/>
<sequence length="454" mass="49385">MTDAADLLSCYFHRLHISPSLRHLRHLHARLLRTGLFSNVILSSKLLLSYSRRRRLLPCALSVFLHMPRRNSHSWNTLIAELSRSGRPLEAIGFFHRMRSSGVPVDEFTFPPVLRCCAGSSDATAGMSVHGLSVKSGAESSIFVASALVFFYMALSRASDARQLFDGMPEKDAVLWTSMLSGYAQNGDSASALAFFRKMVDGGLQLDHVVLVSLLLACGQSGSIGHGKSAHACCVRRGLGSPLTLGNALVDMYVKSGDFGSAERVFHGMPARDVISWTALILGHGLNGHADVALKLFDEMCTQGIQPNSVTFLGVLSACGHGGLVEKAWGFFGSMRQRGIEPELKHYACVADALAKAGRLVEAERFVAEMPMEPDAAILGALLAGCRVHGDTEVGDRVSKRMMRMRPEKSGYYVSLANMYAGAGRYSDAERVREFMKERSVSKQIGYSSVESES</sequence>
<keyword evidence="4" id="KW-1185">Reference proteome</keyword>
<feature type="repeat" description="PPR" evidence="2">
    <location>
        <begin position="308"/>
        <end position="342"/>
    </location>
</feature>
<evidence type="ECO:0000313" key="3">
    <source>
        <dbReference type="EMBL" id="URE01541.1"/>
    </source>
</evidence>